<name>A0A1L9B8K7_9BACT</name>
<reference evidence="1 2" key="2">
    <citation type="submission" date="2016-12" db="EMBL/GenBank/DDBJ databases">
        <title>Draft Genome Sequence of Cystobacter ferrugineus Strain Cbfe23.</title>
        <authorList>
            <person name="Akbar S."/>
            <person name="Dowd S.E."/>
            <person name="Stevens D.C."/>
        </authorList>
    </citation>
    <scope>NUCLEOTIDE SEQUENCE [LARGE SCALE GENOMIC DNA]</scope>
    <source>
        <strain evidence="1 2">Cbfe23</strain>
    </source>
</reference>
<dbReference type="STRING" id="83449.BON30_20175"/>
<accession>A0A1L9B8K7</accession>
<gene>
    <name evidence="1" type="ORF">BON30_20175</name>
</gene>
<reference evidence="2" key="1">
    <citation type="submission" date="2016-11" db="EMBL/GenBank/DDBJ databases">
        <authorList>
            <person name="Shukria A."/>
            <person name="Stevens D.C."/>
        </authorList>
    </citation>
    <scope>NUCLEOTIDE SEQUENCE [LARGE SCALE GENOMIC DNA]</scope>
    <source>
        <strain evidence="2">Cbfe23</strain>
    </source>
</reference>
<protein>
    <submittedName>
        <fullName evidence="1">Uncharacterized protein</fullName>
    </submittedName>
</protein>
<organism evidence="1 2">
    <name type="scientific">Cystobacter ferrugineus</name>
    <dbReference type="NCBI Taxonomy" id="83449"/>
    <lineage>
        <taxon>Bacteria</taxon>
        <taxon>Pseudomonadati</taxon>
        <taxon>Myxococcota</taxon>
        <taxon>Myxococcia</taxon>
        <taxon>Myxococcales</taxon>
        <taxon>Cystobacterineae</taxon>
        <taxon>Archangiaceae</taxon>
        <taxon>Cystobacter</taxon>
    </lineage>
</organism>
<comment type="caution">
    <text evidence="1">The sequence shown here is derived from an EMBL/GenBank/DDBJ whole genome shotgun (WGS) entry which is preliminary data.</text>
</comment>
<dbReference type="Proteomes" id="UP000182229">
    <property type="component" value="Unassembled WGS sequence"/>
</dbReference>
<dbReference type="EMBL" id="MPIN01000005">
    <property type="protein sequence ID" value="OJH38568.1"/>
    <property type="molecule type" value="Genomic_DNA"/>
</dbReference>
<sequence>MGIRLLGSASRFAVRPTRIKVRADSMPLQTKEGMYSCTKWMDATLRAMTPHEAPAVPRSPARSSEPMRAVKAHCVIVQSRASPGGTARVRMNAR</sequence>
<dbReference type="AlphaFoldDB" id="A0A1L9B8K7"/>
<evidence type="ECO:0000313" key="1">
    <source>
        <dbReference type="EMBL" id="OJH38568.1"/>
    </source>
</evidence>
<keyword evidence="2" id="KW-1185">Reference proteome</keyword>
<proteinExistence type="predicted"/>
<evidence type="ECO:0000313" key="2">
    <source>
        <dbReference type="Proteomes" id="UP000182229"/>
    </source>
</evidence>